<reference evidence="3 4" key="2">
    <citation type="submission" date="2016-08" db="EMBL/GenBank/DDBJ databases">
        <title>Pervasive Adenine N6-methylation of Active Genes in Fungi.</title>
        <authorList>
            <consortium name="DOE Joint Genome Institute"/>
            <person name="Mondo S.J."/>
            <person name="Dannebaum R.O."/>
            <person name="Kuo R.C."/>
            <person name="Labutti K."/>
            <person name="Haridas S."/>
            <person name="Kuo A."/>
            <person name="Salamov A."/>
            <person name="Ahrendt S.R."/>
            <person name="Lipzen A."/>
            <person name="Sullivan W."/>
            <person name="Andreopoulos W.B."/>
            <person name="Clum A."/>
            <person name="Lindquist E."/>
            <person name="Daum C."/>
            <person name="Ramamoorthy G.K."/>
            <person name="Gryganskyi A."/>
            <person name="Culley D."/>
            <person name="Magnuson J.K."/>
            <person name="James T.Y."/>
            <person name="O'Malley M.A."/>
            <person name="Stajich J.E."/>
            <person name="Spatafora J.W."/>
            <person name="Visel A."/>
            <person name="Grigoriev I.V."/>
        </authorList>
    </citation>
    <scope>NUCLEOTIDE SEQUENCE [LARGE SCALE GENOMIC DNA]</scope>
    <source>
        <strain evidence="4">finn</strain>
    </source>
</reference>
<organism evidence="3 4">
    <name type="scientific">Piromyces finnis</name>
    <dbReference type="NCBI Taxonomy" id="1754191"/>
    <lineage>
        <taxon>Eukaryota</taxon>
        <taxon>Fungi</taxon>
        <taxon>Fungi incertae sedis</taxon>
        <taxon>Chytridiomycota</taxon>
        <taxon>Chytridiomycota incertae sedis</taxon>
        <taxon>Neocallimastigomycetes</taxon>
        <taxon>Neocallimastigales</taxon>
        <taxon>Neocallimastigaceae</taxon>
        <taxon>Piromyces</taxon>
    </lineage>
</organism>
<protein>
    <recommendedName>
        <fullName evidence="5">G domain-containing protein</fullName>
    </recommendedName>
</protein>
<dbReference type="OrthoDB" id="79514at2759"/>
<dbReference type="InterPro" id="IPR027417">
    <property type="entry name" value="P-loop_NTPase"/>
</dbReference>
<dbReference type="PANTHER" id="PTHR14270">
    <property type="entry name" value="NONSENSE-MEDIATED MRNA DECAY FACTOR SMG9"/>
    <property type="match status" value="1"/>
</dbReference>
<dbReference type="AlphaFoldDB" id="A0A1Y1V8S5"/>
<dbReference type="SUPFAM" id="SSF52540">
    <property type="entry name" value="P-loop containing nucleoside triphosphate hydrolases"/>
    <property type="match status" value="1"/>
</dbReference>
<dbReference type="EMBL" id="MCFH01000024">
    <property type="protein sequence ID" value="ORX49273.1"/>
    <property type="molecule type" value="Genomic_DNA"/>
</dbReference>
<comment type="similarity">
    <text evidence="1">Belongs to the SMG9 family.</text>
</comment>
<dbReference type="GO" id="GO:0000184">
    <property type="term" value="P:nuclear-transcribed mRNA catabolic process, nonsense-mediated decay"/>
    <property type="evidence" value="ECO:0007669"/>
    <property type="project" value="UniProtKB-KW"/>
</dbReference>
<evidence type="ECO:0008006" key="5">
    <source>
        <dbReference type="Google" id="ProtNLM"/>
    </source>
</evidence>
<gene>
    <name evidence="3" type="ORF">BCR36DRAFT_404766</name>
</gene>
<evidence type="ECO:0000256" key="1">
    <source>
        <dbReference type="ARBA" id="ARBA00007712"/>
    </source>
</evidence>
<evidence type="ECO:0000256" key="2">
    <source>
        <dbReference type="ARBA" id="ARBA00023161"/>
    </source>
</evidence>
<name>A0A1Y1V8S5_9FUNG</name>
<proteinExistence type="inferred from homology"/>
<dbReference type="Proteomes" id="UP000193719">
    <property type="component" value="Unassembled WGS sequence"/>
</dbReference>
<dbReference type="InterPro" id="IPR039177">
    <property type="entry name" value="SMG9"/>
</dbReference>
<keyword evidence="4" id="KW-1185">Reference proteome</keyword>
<sequence>MNHNSYMPENVIIKKRDYTDDYEARERKGKGKERGLFDEKNNSKIYIYNNEDLRRDKWSKDVYNGKRNDSNVSYQILTQNSSDIKKILKSPLKSERGKQDLSNGGNSSLLSTKLNKANQKTELLSLMDENYRILYDQVNKVLVDKVDAFVIGFIGHENVGKTTIVSHFSKIKNNKKGPKLISKKDTVGIDMYLTEERVIILDTQPILRKFKSEKRRRNYENSIPENYSKEPDLWNSIQSFQFALFLFLICHVVVAVSDDINDVSLWQLIKTIENIMESYGSSSDKKNKYEYNALENNINRQYNIDGDRDNNDIYPKIVFVNNKCTPEYFSLEVARNFNRKLNKYFKDSKLKVKGLIKMPDITPENATNVANFFFLPFYKSQDNQNSKTQNSKNVNKHIFKLLIENLRQQIYHIPRKNMHSLLEQENKISNINDRMKHTSVNSLSINTFPKLYEKEWFMISQKIWENIKINFVNENAKLIEESLKTTSSIKRNN</sequence>
<dbReference type="STRING" id="1754191.A0A1Y1V8S5"/>
<reference evidence="3 4" key="1">
    <citation type="submission" date="2016-08" db="EMBL/GenBank/DDBJ databases">
        <title>Genomes of anaerobic fungi encode conserved fungal cellulosomes for biomass hydrolysis.</title>
        <authorList>
            <consortium name="DOE Joint Genome Institute"/>
            <person name="Haitjema C.H."/>
            <person name="Gilmore S.P."/>
            <person name="Henske J.K."/>
            <person name="Solomon K.V."/>
            <person name="De Groot R."/>
            <person name="Kuo A."/>
            <person name="Mondo S.J."/>
            <person name="Salamov A.A."/>
            <person name="Labutti K."/>
            <person name="Zhao Z."/>
            <person name="Chiniquy J."/>
            <person name="Barry K."/>
            <person name="Brewer H.M."/>
            <person name="Purvine S.O."/>
            <person name="Wright A.T."/>
            <person name="Boxma B."/>
            <person name="Van Alen T."/>
            <person name="Hackstein J.H."/>
            <person name="Baker S.E."/>
            <person name="Grigoriev I.V."/>
            <person name="O'Malley M.A."/>
        </authorList>
    </citation>
    <scope>NUCLEOTIDE SEQUENCE [LARGE SCALE GENOMIC DNA]</scope>
    <source>
        <strain evidence="4">finn</strain>
    </source>
</reference>
<comment type="caution">
    <text evidence="3">The sequence shown here is derived from an EMBL/GenBank/DDBJ whole genome shotgun (WGS) entry which is preliminary data.</text>
</comment>
<accession>A0A1Y1V8S5</accession>
<evidence type="ECO:0000313" key="3">
    <source>
        <dbReference type="EMBL" id="ORX49273.1"/>
    </source>
</evidence>
<dbReference type="PANTHER" id="PTHR14270:SF0">
    <property type="entry name" value="NONSENSE-MEDIATED MRNA DECAY FACTOR SMG9"/>
    <property type="match status" value="1"/>
</dbReference>
<dbReference type="Gene3D" id="3.40.50.300">
    <property type="entry name" value="P-loop containing nucleotide triphosphate hydrolases"/>
    <property type="match status" value="1"/>
</dbReference>
<evidence type="ECO:0000313" key="4">
    <source>
        <dbReference type="Proteomes" id="UP000193719"/>
    </source>
</evidence>
<keyword evidence="2" id="KW-0866">Nonsense-mediated mRNA decay</keyword>